<name>A0ABU1J6I3_9MICC</name>
<dbReference type="GO" id="GO:0003985">
    <property type="term" value="F:acetyl-CoA C-acetyltransferase activity"/>
    <property type="evidence" value="ECO:0007669"/>
    <property type="project" value="UniProtKB-EC"/>
</dbReference>
<dbReference type="EC" id="2.3.1.9" evidence="7"/>
<dbReference type="Pfam" id="PF02803">
    <property type="entry name" value="Thiolase_C"/>
    <property type="match status" value="1"/>
</dbReference>
<evidence type="ECO:0000256" key="3">
    <source>
        <dbReference type="ARBA" id="ARBA00023315"/>
    </source>
</evidence>
<dbReference type="Gene3D" id="3.40.47.10">
    <property type="match status" value="2"/>
</dbReference>
<feature type="domain" description="Thiolase C-terminal" evidence="6">
    <location>
        <begin position="258"/>
        <end position="365"/>
    </location>
</feature>
<evidence type="ECO:0000313" key="7">
    <source>
        <dbReference type="EMBL" id="MDR6267764.1"/>
    </source>
</evidence>
<keyword evidence="3 4" id="KW-0012">Acyltransferase</keyword>
<dbReference type="SUPFAM" id="SSF53901">
    <property type="entry name" value="Thiolase-like"/>
    <property type="match status" value="2"/>
</dbReference>
<dbReference type="Proteomes" id="UP001185069">
    <property type="component" value="Unassembled WGS sequence"/>
</dbReference>
<evidence type="ECO:0000259" key="6">
    <source>
        <dbReference type="Pfam" id="PF02803"/>
    </source>
</evidence>
<dbReference type="InterPro" id="IPR020617">
    <property type="entry name" value="Thiolase_C"/>
</dbReference>
<comment type="caution">
    <text evidence="7">The sequence shown here is derived from an EMBL/GenBank/DDBJ whole genome shotgun (WGS) entry which is preliminary data.</text>
</comment>
<dbReference type="PROSITE" id="PS00737">
    <property type="entry name" value="THIOLASE_2"/>
    <property type="match status" value="1"/>
</dbReference>
<evidence type="ECO:0000256" key="1">
    <source>
        <dbReference type="ARBA" id="ARBA00010982"/>
    </source>
</evidence>
<dbReference type="InterPro" id="IPR016039">
    <property type="entry name" value="Thiolase-like"/>
</dbReference>
<dbReference type="Pfam" id="PF00108">
    <property type="entry name" value="Thiolase_N"/>
    <property type="match status" value="1"/>
</dbReference>
<dbReference type="NCBIfam" id="TIGR01930">
    <property type="entry name" value="AcCoA-C-Actrans"/>
    <property type="match status" value="1"/>
</dbReference>
<dbReference type="InterPro" id="IPR020613">
    <property type="entry name" value="Thiolase_CS"/>
</dbReference>
<evidence type="ECO:0000256" key="2">
    <source>
        <dbReference type="ARBA" id="ARBA00022679"/>
    </source>
</evidence>
<keyword evidence="8" id="KW-1185">Reference proteome</keyword>
<evidence type="ECO:0000256" key="4">
    <source>
        <dbReference type="RuleBase" id="RU003557"/>
    </source>
</evidence>
<dbReference type="EMBL" id="JAVDQF010000001">
    <property type="protein sequence ID" value="MDR6267764.1"/>
    <property type="molecule type" value="Genomic_DNA"/>
</dbReference>
<dbReference type="PIRSF" id="PIRSF000429">
    <property type="entry name" value="Ac-CoA_Ac_transf"/>
    <property type="match status" value="1"/>
</dbReference>
<evidence type="ECO:0000313" key="8">
    <source>
        <dbReference type="Proteomes" id="UP001185069"/>
    </source>
</evidence>
<keyword evidence="2 4" id="KW-0808">Transferase</keyword>
<proteinExistence type="inferred from homology"/>
<dbReference type="RefSeq" id="WP_309794990.1">
    <property type="nucleotide sequence ID" value="NZ_BAAAHY010000006.1"/>
</dbReference>
<dbReference type="PANTHER" id="PTHR43853">
    <property type="entry name" value="3-KETOACYL-COA THIOLASE, PEROXISOMAL"/>
    <property type="match status" value="1"/>
</dbReference>
<organism evidence="7 8">
    <name type="scientific">Arthrobacter russicus</name>
    <dbReference type="NCBI Taxonomy" id="172040"/>
    <lineage>
        <taxon>Bacteria</taxon>
        <taxon>Bacillati</taxon>
        <taxon>Actinomycetota</taxon>
        <taxon>Actinomycetes</taxon>
        <taxon>Micrococcales</taxon>
        <taxon>Micrococcaceae</taxon>
        <taxon>Arthrobacter</taxon>
    </lineage>
</organism>
<protein>
    <submittedName>
        <fullName evidence="7">Acetyl-CoA C-acetyltransferase</fullName>
        <ecNumber evidence="7">2.3.1.9</ecNumber>
    </submittedName>
</protein>
<sequence length="382" mass="37976">MSGESADRTAVVVAARRTAFGRVGGLHAGLGAAELLAPLLTELAAALPGAPDDVLIGNAVGGGGNLARLASLRAGLPVQVPGVTVDRQCGSGLEAVIQACRLIQAGAGSAYLAGGVESISTAPARANRRADGSLEFFDRARFAPAELGDPDMGVGAENVAGAFGISRERQDTFALRSHQLAAASAAGFRAEISGPAADECPRGRMTASVLARFPAAFVPGGTVTAGNSCQDADGAVALLVLSRRRAEALGYAGGLVFRSAAAAGVDPNLPGIGAAEAIRKLGGVRAAGLIEITEAFAAQVLACADLLGVPEQQLNLSGGALALGHPYAASGALQVLRLFGQSAERGPGTESIAAISIAGGLGLATRWCWEALNAGDAGQPSS</sequence>
<dbReference type="PANTHER" id="PTHR43853:SF3">
    <property type="entry name" value="ACETYL-COA C-ACETYLTRANSFERASE YHFS-RELATED"/>
    <property type="match status" value="1"/>
</dbReference>
<reference evidence="7 8" key="1">
    <citation type="submission" date="2023-07" db="EMBL/GenBank/DDBJ databases">
        <title>Sequencing the genomes of 1000 actinobacteria strains.</title>
        <authorList>
            <person name="Klenk H.-P."/>
        </authorList>
    </citation>
    <scope>NUCLEOTIDE SEQUENCE [LARGE SCALE GENOMIC DNA]</scope>
    <source>
        <strain evidence="7 8">DSM 14555</strain>
    </source>
</reference>
<dbReference type="InterPro" id="IPR050215">
    <property type="entry name" value="Thiolase-like_sf_Thiolase"/>
</dbReference>
<comment type="similarity">
    <text evidence="1 4">Belongs to the thiolase-like superfamily. Thiolase family.</text>
</comment>
<dbReference type="InterPro" id="IPR002155">
    <property type="entry name" value="Thiolase"/>
</dbReference>
<dbReference type="CDD" id="cd00751">
    <property type="entry name" value="thiolase"/>
    <property type="match status" value="1"/>
</dbReference>
<dbReference type="InterPro" id="IPR020616">
    <property type="entry name" value="Thiolase_N"/>
</dbReference>
<evidence type="ECO:0000259" key="5">
    <source>
        <dbReference type="Pfam" id="PF00108"/>
    </source>
</evidence>
<accession>A0ABU1J6I3</accession>
<feature type="domain" description="Thiolase N-terminal" evidence="5">
    <location>
        <begin position="11"/>
        <end position="243"/>
    </location>
</feature>
<gene>
    <name evidence="7" type="ORF">JOE69_000002</name>
</gene>